<dbReference type="AlphaFoldDB" id="A0A0G4E9H6"/>
<dbReference type="InParanoid" id="A0A0G4E9H6"/>
<dbReference type="Gene3D" id="3.10.50.40">
    <property type="match status" value="1"/>
</dbReference>
<dbReference type="GO" id="GO:0003755">
    <property type="term" value="F:peptidyl-prolyl cis-trans isomerase activity"/>
    <property type="evidence" value="ECO:0007669"/>
    <property type="project" value="InterPro"/>
</dbReference>
<dbReference type="SUPFAM" id="SSF54695">
    <property type="entry name" value="POZ domain"/>
    <property type="match status" value="1"/>
</dbReference>
<evidence type="ECO:0000313" key="1">
    <source>
        <dbReference type="EMBL" id="CEL91888.1"/>
    </source>
</evidence>
<evidence type="ECO:0008006" key="3">
    <source>
        <dbReference type="Google" id="ProtNLM"/>
    </source>
</evidence>
<evidence type="ECO:0000313" key="2">
    <source>
        <dbReference type="Proteomes" id="UP000041254"/>
    </source>
</evidence>
<dbReference type="EMBL" id="CDMY01000027">
    <property type="protein sequence ID" value="CEL91888.1"/>
    <property type="molecule type" value="Genomic_DNA"/>
</dbReference>
<protein>
    <recommendedName>
        <fullName evidence="3">Potassium channel tetramerisation-type BTB domain-containing protein</fullName>
    </recommendedName>
</protein>
<keyword evidence="2" id="KW-1185">Reference proteome</keyword>
<dbReference type="SUPFAM" id="SSF54534">
    <property type="entry name" value="FKBP-like"/>
    <property type="match status" value="1"/>
</dbReference>
<dbReference type="Proteomes" id="UP000041254">
    <property type="component" value="Unassembled WGS sequence"/>
</dbReference>
<dbReference type="PhylomeDB" id="A0A0G4E9H6"/>
<dbReference type="VEuPathDB" id="CryptoDB:Vbra_1491"/>
<reference evidence="1 2" key="1">
    <citation type="submission" date="2014-11" db="EMBL/GenBank/DDBJ databases">
        <authorList>
            <person name="Zhu J."/>
            <person name="Qi W."/>
            <person name="Song R."/>
        </authorList>
    </citation>
    <scope>NUCLEOTIDE SEQUENCE [LARGE SCALE GENOMIC DNA]</scope>
</reference>
<dbReference type="InterPro" id="IPR046357">
    <property type="entry name" value="PPIase_dom_sf"/>
</dbReference>
<dbReference type="Gene3D" id="3.30.710.10">
    <property type="entry name" value="Potassium Channel Kv1.1, Chain A"/>
    <property type="match status" value="1"/>
</dbReference>
<accession>A0A0G4E9H6</accession>
<name>A0A0G4E9H6_VITBC</name>
<dbReference type="InterPro" id="IPR011333">
    <property type="entry name" value="SKP1/BTB/POZ_sf"/>
</dbReference>
<organism evidence="1 2">
    <name type="scientific">Vitrella brassicaformis (strain CCMP3155)</name>
    <dbReference type="NCBI Taxonomy" id="1169540"/>
    <lineage>
        <taxon>Eukaryota</taxon>
        <taxon>Sar</taxon>
        <taxon>Alveolata</taxon>
        <taxon>Colpodellida</taxon>
        <taxon>Vitrellaceae</taxon>
        <taxon>Vitrella</taxon>
    </lineage>
</organism>
<proteinExistence type="predicted"/>
<sequence>MDALTRHGVLCDLDSTIVGPLEDLADQQRDLSSAYDIIALLNDHGANQLSRASGDEMLQLNVGGSLSSVQRRHLTSVEGSPLSILFSGKWDGRFIRDQDSRVFVDMDPRAFEQARNALFEGQEGVDHLLCEAHKRQFTGVHDFWFKLLLSPLPPVVEEKRGLRCPQGKAGARAATKKAAYDKVMAEIQAVRPFLAPLSAAHPFLPHVRKGYEIRSVDLCGTTIATTQATLDDMGDIPLRNRFDMWSGAVHGVSDEHFRRLVDFYRRQRHTAAGAQLPLACVVLRGANATEQRFLDKTARMYGVIEGGAAAKGNAITQALQQSLSRLCRASGEPDDCFCGSVSPSGVRYQIVEEGTGLMPLRHQVVTYDCTYWRDKFNGSQKVHEARRYEYPMSSVRAEWFREALMAMRVGETRRVITPFKMYVELRLISIM</sequence>
<dbReference type="OrthoDB" id="431168at2759"/>
<gene>
    <name evidence="1" type="ORF">Vbra_1491</name>
</gene>